<keyword evidence="1 2" id="KW-0533">Nickel</keyword>
<dbReference type="GO" id="GO:0016829">
    <property type="term" value="F:lyase activity"/>
    <property type="evidence" value="ECO:0007669"/>
    <property type="project" value="UniProtKB-UniRule"/>
</dbReference>
<dbReference type="AlphaFoldDB" id="A0A8J8MIW1"/>
<dbReference type="Gene3D" id="3.30.70.1380">
    <property type="entry name" value="Transcriptional regulatory protein pf0864 domain like"/>
    <property type="match status" value="1"/>
</dbReference>
<comment type="function">
    <text evidence="2">Involved in the biosynthesis of a nickel-pincer cofactor ((SCS)Ni(II) pincer complex). Binds Ni(2+), and functions in nickel delivery to pyridinium-3,5-bisthiocarboxylic acid mononucleotide (P2TMN), to form the mature cofactor. Is thus probably required for the activation of nickel-pincer cofactor-dependent enzymes.</text>
</comment>
<dbReference type="PANTHER" id="PTHR36566">
    <property type="entry name" value="NICKEL INSERTION PROTEIN-RELATED"/>
    <property type="match status" value="1"/>
</dbReference>
<dbReference type="Pfam" id="PF01969">
    <property type="entry name" value="Ni_insertion"/>
    <property type="match status" value="1"/>
</dbReference>
<feature type="region of interest" description="Disordered" evidence="3">
    <location>
        <begin position="69"/>
        <end position="178"/>
    </location>
</feature>
<dbReference type="Proteomes" id="UP000683246">
    <property type="component" value="Chromosome"/>
</dbReference>
<organism evidence="4 5">
    <name type="scientific">Vallitalea pronyensis</name>
    <dbReference type="NCBI Taxonomy" id="1348613"/>
    <lineage>
        <taxon>Bacteria</taxon>
        <taxon>Bacillati</taxon>
        <taxon>Bacillota</taxon>
        <taxon>Clostridia</taxon>
        <taxon>Lachnospirales</taxon>
        <taxon>Vallitaleaceae</taxon>
        <taxon>Vallitalea</taxon>
    </lineage>
</organism>
<dbReference type="Gene3D" id="3.10.20.300">
    <property type="entry name" value="mk0293 like domain"/>
    <property type="match status" value="1"/>
</dbReference>
<name>A0A8J8MIW1_9FIRM</name>
<keyword evidence="2" id="KW-0456">Lyase</keyword>
<dbReference type="RefSeq" id="WP_212697758.1">
    <property type="nucleotide sequence ID" value="NZ_CP058649.1"/>
</dbReference>
<evidence type="ECO:0000313" key="5">
    <source>
        <dbReference type="Proteomes" id="UP000683246"/>
    </source>
</evidence>
<dbReference type="EC" id="4.99.1.12" evidence="2"/>
<keyword evidence="5" id="KW-1185">Reference proteome</keyword>
<evidence type="ECO:0000313" key="4">
    <source>
        <dbReference type="EMBL" id="QUI22276.1"/>
    </source>
</evidence>
<dbReference type="EMBL" id="CP058649">
    <property type="protein sequence ID" value="QUI22276.1"/>
    <property type="molecule type" value="Genomic_DNA"/>
</dbReference>
<protein>
    <recommendedName>
        <fullName evidence="2">Pyridinium-3,5-bisthiocarboxylic acid mononucleotide nickel insertion protein</fullName>
        <shortName evidence="2">P2TMN nickel insertion protein</shortName>
        <ecNumber evidence="2">4.99.1.12</ecNumber>
    </recommendedName>
    <alternativeName>
        <fullName evidence="2">Nickel-pincer cofactor biosynthesis protein LarC</fullName>
    </alternativeName>
</protein>
<dbReference type="InterPro" id="IPR002395">
    <property type="entry name" value="Kininogen"/>
</dbReference>
<proteinExistence type="inferred from homology"/>
<evidence type="ECO:0000256" key="1">
    <source>
        <dbReference type="ARBA" id="ARBA00022596"/>
    </source>
</evidence>
<evidence type="ECO:0000256" key="3">
    <source>
        <dbReference type="SAM" id="MobiDB-lite"/>
    </source>
</evidence>
<dbReference type="InterPro" id="IPR002822">
    <property type="entry name" value="Ni_insertion"/>
</dbReference>
<feature type="compositionally biased region" description="Basic and acidic residues" evidence="3">
    <location>
        <begin position="144"/>
        <end position="172"/>
    </location>
</feature>
<dbReference type="KEGG" id="vpy:HZI73_08180"/>
<dbReference type="HAMAP" id="MF_01074">
    <property type="entry name" value="LarC"/>
    <property type="match status" value="1"/>
</dbReference>
<dbReference type="GO" id="GO:0016151">
    <property type="term" value="F:nickel cation binding"/>
    <property type="evidence" value="ECO:0007669"/>
    <property type="project" value="UniProtKB-UniRule"/>
</dbReference>
<dbReference type="PRINTS" id="PR00334">
    <property type="entry name" value="KININOGEN"/>
</dbReference>
<accession>A0A8J8MIW1</accession>
<gene>
    <name evidence="2 4" type="primary">larC</name>
    <name evidence="4" type="ORF">HZI73_08180</name>
</gene>
<feature type="compositionally biased region" description="Basic and acidic residues" evidence="3">
    <location>
        <begin position="69"/>
        <end position="82"/>
    </location>
</feature>
<dbReference type="PANTHER" id="PTHR36566:SF1">
    <property type="entry name" value="PYRIDINIUM-3,5-BISTHIOCARBOXYLIC ACID MONONUCLEOTIDE NICKEL INSERTION PROTEIN"/>
    <property type="match status" value="1"/>
</dbReference>
<feature type="compositionally biased region" description="Basic and acidic residues" evidence="3">
    <location>
        <begin position="92"/>
        <end position="135"/>
    </location>
</feature>
<reference evidence="4" key="1">
    <citation type="submission" date="2020-07" db="EMBL/GenBank/DDBJ databases">
        <title>Vallitalea pronyensis genome.</title>
        <authorList>
            <person name="Postec A."/>
        </authorList>
    </citation>
    <scope>NUCLEOTIDE SEQUENCE</scope>
    <source>
        <strain evidence="4">FatNI3</strain>
    </source>
</reference>
<sequence length="500" mass="56275">MKVLYYDVFCGISGDMHLGALLDLGVKEDYLKTELRKLNIEEEYDIVVTKGMKCGISGTRVEVILHHDKGSQEGNHPHEHNHDHHHHHVHDHQHDDTHQHGHEHSHDDAHEHGHKHSHDDAHEHGHKHSHDDAHEHGHKHSHDHAHQHGHEHSHNDAHHHGHEHSHEHAHNHSHDHHHHRNFTMIKDMINKSTLSDGVKALSIEMFRLVAVAEGKVHNKPMGEVHFHEVGATDSIVDMVGAAICIDALQVDKIIASSIQVGGGFVTCAHGKMPVPAPATVEILQGVPLKYNLVPFETTTPTGAAILKATVSAYKDEHDMRIHKIGYGLGYKDFEVPNALRVYLGEIEDAPGDLVIENQYVMETNIDDMNPEIFTYIEQKLFDAGALDVYKTPIMMKKGRPAVTLSILFSKENREALQKIMFTETSSGGVRETQVVKSMLKRDFVDVETSYGSVKVKNLYYEGKCIKCKPEYEDCARLAHEQGVPIQAIYDAVEKKVCDAD</sequence>
<comment type="catalytic activity">
    <reaction evidence="2">
        <text>Ni(II)-pyridinium-3,5-bisthiocarboxylate mononucleotide = pyridinium-3,5-bisthiocarboxylate mononucleotide + Ni(2+)</text>
        <dbReference type="Rhea" id="RHEA:54784"/>
        <dbReference type="ChEBI" id="CHEBI:49786"/>
        <dbReference type="ChEBI" id="CHEBI:137372"/>
        <dbReference type="ChEBI" id="CHEBI:137373"/>
        <dbReference type="EC" id="4.99.1.12"/>
    </reaction>
</comment>
<evidence type="ECO:0000256" key="2">
    <source>
        <dbReference type="HAMAP-Rule" id="MF_01074"/>
    </source>
</evidence>
<dbReference type="GO" id="GO:0051604">
    <property type="term" value="P:protein maturation"/>
    <property type="evidence" value="ECO:0007669"/>
    <property type="project" value="UniProtKB-UniRule"/>
</dbReference>
<comment type="similarity">
    <text evidence="2">Belongs to the LarC family.</text>
</comment>
<dbReference type="NCBIfam" id="TIGR00299">
    <property type="entry name" value="nickel pincer cofactor biosynthesis protein LarC"/>
    <property type="match status" value="1"/>
</dbReference>